<dbReference type="PANTHER" id="PTHR11260">
    <property type="entry name" value="GLUTATHIONE S-TRANSFERASE, GST, SUPERFAMILY, GST DOMAIN CONTAINING"/>
    <property type="match status" value="1"/>
</dbReference>
<dbReference type="GO" id="GO:0009407">
    <property type="term" value="P:toxin catabolic process"/>
    <property type="evidence" value="ECO:0007669"/>
    <property type="project" value="UniProtKB-ARBA"/>
</dbReference>
<dbReference type="EMBL" id="WHWC01000017">
    <property type="protein sequence ID" value="KAG8366262.1"/>
    <property type="molecule type" value="Genomic_DNA"/>
</dbReference>
<evidence type="ECO:0000259" key="6">
    <source>
        <dbReference type="PROSITE" id="PS50405"/>
    </source>
</evidence>
<evidence type="ECO:0000313" key="8">
    <source>
        <dbReference type="Proteomes" id="UP000826271"/>
    </source>
</evidence>
<comment type="function">
    <text evidence="5">Is involved in the conjugation of reduced glutathione to a wide number of exogenous and endogenous hydrophobic electrophiles.</text>
</comment>
<dbReference type="CDD" id="cd03185">
    <property type="entry name" value="GST_C_Tau"/>
    <property type="match status" value="1"/>
</dbReference>
<name>A0AAV6WCR6_9LAMI</name>
<gene>
    <name evidence="7" type="ORF">BUALT_Bualt17G0058100</name>
</gene>
<dbReference type="Pfam" id="PF13410">
    <property type="entry name" value="GST_C_2"/>
    <property type="match status" value="1"/>
</dbReference>
<dbReference type="FunFam" id="1.20.1050.10:FF:000016">
    <property type="entry name" value="Glutathione S-transferase U9"/>
    <property type="match status" value="1"/>
</dbReference>
<evidence type="ECO:0000256" key="4">
    <source>
        <dbReference type="ARBA" id="ARBA00047960"/>
    </source>
</evidence>
<keyword evidence="2 5" id="KW-0808">Transferase</keyword>
<comment type="caution">
    <text evidence="7">The sequence shown here is derived from an EMBL/GenBank/DDBJ whole genome shotgun (WGS) entry which is preliminary data.</text>
</comment>
<dbReference type="PANTHER" id="PTHR11260:SF615">
    <property type="entry name" value="GLUTATHIONE S-TRANSFERASE U17"/>
    <property type="match status" value="1"/>
</dbReference>
<dbReference type="Gene3D" id="1.20.1050.10">
    <property type="match status" value="1"/>
</dbReference>
<dbReference type="PROSITE" id="PS50405">
    <property type="entry name" value="GST_CTER"/>
    <property type="match status" value="1"/>
</dbReference>
<proteinExistence type="inferred from homology"/>
<dbReference type="InterPro" id="IPR036282">
    <property type="entry name" value="Glutathione-S-Trfase_C_sf"/>
</dbReference>
<accession>A0AAV6WCR6</accession>
<dbReference type="InterPro" id="IPR045073">
    <property type="entry name" value="Omega/Tau-like"/>
</dbReference>
<keyword evidence="1" id="KW-0216">Detoxification</keyword>
<comment type="subcellular location">
    <subcellularLocation>
        <location evidence="5">Cytoplasm</location>
        <location evidence="5">Cytosol</location>
    </subcellularLocation>
</comment>
<organism evidence="7 8">
    <name type="scientific">Buddleja alternifolia</name>
    <dbReference type="NCBI Taxonomy" id="168488"/>
    <lineage>
        <taxon>Eukaryota</taxon>
        <taxon>Viridiplantae</taxon>
        <taxon>Streptophyta</taxon>
        <taxon>Embryophyta</taxon>
        <taxon>Tracheophyta</taxon>
        <taxon>Spermatophyta</taxon>
        <taxon>Magnoliopsida</taxon>
        <taxon>eudicotyledons</taxon>
        <taxon>Gunneridae</taxon>
        <taxon>Pentapetalae</taxon>
        <taxon>asterids</taxon>
        <taxon>lamiids</taxon>
        <taxon>Lamiales</taxon>
        <taxon>Scrophulariaceae</taxon>
        <taxon>Buddlejeae</taxon>
        <taxon>Buddleja</taxon>
    </lineage>
</organism>
<dbReference type="InterPro" id="IPR010987">
    <property type="entry name" value="Glutathione-S-Trfase_C-like"/>
</dbReference>
<evidence type="ECO:0000256" key="5">
    <source>
        <dbReference type="RuleBase" id="RU369102"/>
    </source>
</evidence>
<keyword evidence="5" id="KW-0963">Cytoplasm</keyword>
<evidence type="ECO:0000256" key="3">
    <source>
        <dbReference type="ARBA" id="ARBA00025743"/>
    </source>
</evidence>
<dbReference type="GO" id="GO:0004364">
    <property type="term" value="F:glutathione transferase activity"/>
    <property type="evidence" value="ECO:0007669"/>
    <property type="project" value="UniProtKB-UniRule"/>
</dbReference>
<evidence type="ECO:0000256" key="1">
    <source>
        <dbReference type="ARBA" id="ARBA00022575"/>
    </source>
</evidence>
<feature type="domain" description="GST C-terminal" evidence="6">
    <location>
        <begin position="22"/>
        <end position="162"/>
    </location>
</feature>
<keyword evidence="8" id="KW-1185">Reference proteome</keyword>
<sequence>MACVDELLDECPRAADECVPVPPTVMQNVAICLNVPLDDKWYRRLTAIILSQGEEAKKAALEDTIQGLNLLEETFAKCSKGKKFFGGGKIGYLDIALGSFVVWMRATQKLANVSLIDESKTPNLFKWAQDFSAHVAVKDVLPETDKLLEFLKFYVVKPKSRL</sequence>
<dbReference type="EC" id="2.5.1.18" evidence="5"/>
<comment type="similarity">
    <text evidence="3">Belongs to the GST superfamily. Tau family.</text>
</comment>
<dbReference type="GO" id="GO:0005829">
    <property type="term" value="C:cytosol"/>
    <property type="evidence" value="ECO:0007669"/>
    <property type="project" value="UniProtKB-SubCell"/>
</dbReference>
<evidence type="ECO:0000313" key="7">
    <source>
        <dbReference type="EMBL" id="KAG8366262.1"/>
    </source>
</evidence>
<dbReference type="GO" id="GO:0006749">
    <property type="term" value="P:glutathione metabolic process"/>
    <property type="evidence" value="ECO:0007669"/>
    <property type="project" value="InterPro"/>
</dbReference>
<dbReference type="SUPFAM" id="SSF47616">
    <property type="entry name" value="GST C-terminal domain-like"/>
    <property type="match status" value="1"/>
</dbReference>
<dbReference type="AlphaFoldDB" id="A0AAV6WCR6"/>
<dbReference type="Proteomes" id="UP000826271">
    <property type="component" value="Unassembled WGS sequence"/>
</dbReference>
<comment type="catalytic activity">
    <reaction evidence="4 5">
        <text>RX + glutathione = an S-substituted glutathione + a halide anion + H(+)</text>
        <dbReference type="Rhea" id="RHEA:16437"/>
        <dbReference type="ChEBI" id="CHEBI:15378"/>
        <dbReference type="ChEBI" id="CHEBI:16042"/>
        <dbReference type="ChEBI" id="CHEBI:17792"/>
        <dbReference type="ChEBI" id="CHEBI:57925"/>
        <dbReference type="ChEBI" id="CHEBI:90779"/>
        <dbReference type="EC" id="2.5.1.18"/>
    </reaction>
</comment>
<reference evidence="7" key="1">
    <citation type="submission" date="2019-10" db="EMBL/GenBank/DDBJ databases">
        <authorList>
            <person name="Zhang R."/>
            <person name="Pan Y."/>
            <person name="Wang J."/>
            <person name="Ma R."/>
            <person name="Yu S."/>
        </authorList>
    </citation>
    <scope>NUCLEOTIDE SEQUENCE</scope>
    <source>
        <strain evidence="7">LA-IB0</strain>
        <tissue evidence="7">Leaf</tissue>
    </source>
</reference>
<dbReference type="InterPro" id="IPR045074">
    <property type="entry name" value="GST_C_Tau"/>
</dbReference>
<protein>
    <recommendedName>
        <fullName evidence="5">Glutathione S-transferase</fullName>
        <ecNumber evidence="5">2.5.1.18</ecNumber>
    </recommendedName>
</protein>
<evidence type="ECO:0000256" key="2">
    <source>
        <dbReference type="ARBA" id="ARBA00022679"/>
    </source>
</evidence>